<gene>
    <name evidence="3" type="ORF">F6Q06_08660</name>
</gene>
<name>A0ABS0S0J3_PECPM</name>
<evidence type="ECO:0000313" key="3">
    <source>
        <dbReference type="EMBL" id="MBI0554559.1"/>
    </source>
</evidence>
<evidence type="ECO:0000313" key="4">
    <source>
        <dbReference type="Proteomes" id="UP001194579"/>
    </source>
</evidence>
<feature type="compositionally biased region" description="Polar residues" evidence="1">
    <location>
        <begin position="166"/>
        <end position="182"/>
    </location>
</feature>
<dbReference type="EMBL" id="WABS01000013">
    <property type="protein sequence ID" value="MBI0554559.1"/>
    <property type="molecule type" value="Genomic_DNA"/>
</dbReference>
<proteinExistence type="predicted"/>
<reference evidence="4" key="1">
    <citation type="submission" date="2023-07" db="EMBL/GenBank/DDBJ databases">
        <title>Identification of Pectobacterium versatile causing blackleg of potato from New York State with a whole genome sequencing approach.</title>
        <authorList>
            <person name="Ma X."/>
            <person name="Swingle B."/>
        </authorList>
    </citation>
    <scope>NUCLEOTIDE SEQUENCE [LARGE SCALE GENOMIC DNA]</scope>
    <source>
        <strain evidence="4">NY1588A</strain>
    </source>
</reference>
<organism evidence="3 4">
    <name type="scientific">Pectobacterium parmentieri</name>
    <dbReference type="NCBI Taxonomy" id="1905730"/>
    <lineage>
        <taxon>Bacteria</taxon>
        <taxon>Pseudomonadati</taxon>
        <taxon>Pseudomonadota</taxon>
        <taxon>Gammaproteobacteria</taxon>
        <taxon>Enterobacterales</taxon>
        <taxon>Pectobacteriaceae</taxon>
        <taxon>Pectobacterium</taxon>
    </lineage>
</organism>
<dbReference type="Pfam" id="PF06890">
    <property type="entry name" value="Phage_Mu_Gp45"/>
    <property type="match status" value="1"/>
</dbReference>
<evidence type="ECO:0000256" key="1">
    <source>
        <dbReference type="SAM" id="MobiDB-lite"/>
    </source>
</evidence>
<dbReference type="Proteomes" id="UP001194579">
    <property type="component" value="Unassembled WGS sequence"/>
</dbReference>
<dbReference type="PIRSF" id="PIRSF012337">
    <property type="entry name" value="gp45"/>
    <property type="match status" value="1"/>
</dbReference>
<feature type="region of interest" description="Disordered" evidence="1">
    <location>
        <begin position="159"/>
        <end position="182"/>
    </location>
</feature>
<protein>
    <submittedName>
        <fullName evidence="3">Baseplate assembly protein</fullName>
    </submittedName>
</protein>
<evidence type="ECO:0000259" key="2">
    <source>
        <dbReference type="Pfam" id="PF06890"/>
    </source>
</evidence>
<dbReference type="InterPro" id="IPR053861">
    <property type="entry name" value="Phage_Mu_Gp45_N"/>
</dbReference>
<keyword evidence="4" id="KW-1185">Reference proteome</keyword>
<dbReference type="InterPro" id="IPR014462">
    <property type="entry name" value="Phage_Mu_Gp45"/>
</dbReference>
<sequence>MMLGVGKITAQDDGGVVQTVQYKTPLEVVGNTPRMAEFGFSSGLPVGTNVVIGFLGGDRSSAVILASSHPEYRHKNLKPGEVAVYNQWGMVIHLTEEGIVVEANGKPVTVNNATKLTATATDEVRLITPKLMVTGDIIDNCDSNTTTMKQLRDAYNAHDHDVDNVQPGNASITSKTPGRQVK</sequence>
<accession>A0ABS0S0J3</accession>
<comment type="caution">
    <text evidence="3">The sequence shown here is derived from an EMBL/GenBank/DDBJ whole genome shotgun (WGS) entry which is preliminary data.</text>
</comment>
<feature type="domain" description="Bacteriophage Mu Gp45 N-terminal" evidence="2">
    <location>
        <begin position="6"/>
        <end position="70"/>
    </location>
</feature>